<proteinExistence type="predicted"/>
<dbReference type="SUPFAM" id="SSF81383">
    <property type="entry name" value="F-box domain"/>
    <property type="match status" value="1"/>
</dbReference>
<dbReference type="InterPro" id="IPR050232">
    <property type="entry name" value="FBL13/AtMIF1-like"/>
</dbReference>
<accession>A0A9R0JSP6</accession>
<dbReference type="Gene3D" id="3.80.10.10">
    <property type="entry name" value="Ribonuclease Inhibitor"/>
    <property type="match status" value="1"/>
</dbReference>
<reference evidence="3" key="2">
    <citation type="submission" date="2025-08" db="UniProtKB">
        <authorList>
            <consortium name="RefSeq"/>
        </authorList>
    </citation>
    <scope>IDENTIFICATION</scope>
    <source>
        <tissue evidence="3">Leaf</tissue>
    </source>
</reference>
<name>A0A9R0JSP6_SPIOL</name>
<keyword evidence="2" id="KW-1185">Reference proteome</keyword>
<reference evidence="2" key="1">
    <citation type="journal article" date="2021" name="Nat. Commun.">
        <title>Genomic analyses provide insights into spinach domestication and the genetic basis of agronomic traits.</title>
        <authorList>
            <person name="Cai X."/>
            <person name="Sun X."/>
            <person name="Xu C."/>
            <person name="Sun H."/>
            <person name="Wang X."/>
            <person name="Ge C."/>
            <person name="Zhang Z."/>
            <person name="Wang Q."/>
            <person name="Fei Z."/>
            <person name="Jiao C."/>
            <person name="Wang Q."/>
        </authorList>
    </citation>
    <scope>NUCLEOTIDE SEQUENCE [LARGE SCALE GENOMIC DNA]</scope>
    <source>
        <strain evidence="2">cv. Varoflay</strain>
    </source>
</reference>
<sequence>MNTLNFTKYSVLNTKPEIMKSSSKKQKGCDKKCKNRDRLSELPDEILVQILSFLTIRDAIGTAQLRRFGNLWTLNPTLKFFGNMDRLIYNVMKYHKNPTIDVFDLWFYNGVSQEKLMKWTNFALRKKTKVLKFQFGFLTSVIVLPPRVFHSQCLVTLELTNLVIKLPRIVYMGSLKTLKLDHIVISDKTFEVMISGCPVLQELSIKVPRGLQKLHFSAPNIQTLKLDLLVTPEVASYKRYSIDCPNLKILHVEEVLLDILEVIDVSSVREATFRTCYFFEDQDISARSVHHFEILLDKFRNAEFFQQGGKAYTQLKHCGHHFIEELDMLCNGWTHIALRPGIRGSCQTGICRLLRNSMVLEELIIYADRDYVCDCNEILLQEVSSRCFMERLRTVSIREYEKPCKGLLQLIEFLLKRSDSLEKLVIACKRKDRLFSTEGQEFILELLSFSRTSRHARVVFA</sequence>
<dbReference type="InterPro" id="IPR001810">
    <property type="entry name" value="F-box_dom"/>
</dbReference>
<evidence type="ECO:0000313" key="2">
    <source>
        <dbReference type="Proteomes" id="UP000813463"/>
    </source>
</evidence>
<dbReference type="Pfam" id="PF00646">
    <property type="entry name" value="F-box"/>
    <property type="match status" value="1"/>
</dbReference>
<dbReference type="InterPro" id="IPR055411">
    <property type="entry name" value="LRR_FXL15/At3g58940/PEG3-like"/>
</dbReference>
<dbReference type="Proteomes" id="UP000813463">
    <property type="component" value="Chromosome 1"/>
</dbReference>
<protein>
    <submittedName>
        <fullName evidence="3">F-box/LRR-repeat protein At1g55660</fullName>
    </submittedName>
</protein>
<dbReference type="Gene3D" id="1.20.1280.50">
    <property type="match status" value="1"/>
</dbReference>
<evidence type="ECO:0000313" key="3">
    <source>
        <dbReference type="RefSeq" id="XP_021845681.2"/>
    </source>
</evidence>
<dbReference type="KEGG" id="soe:110785538"/>
<feature type="domain" description="F-box" evidence="1">
    <location>
        <begin position="36"/>
        <end position="58"/>
    </location>
</feature>
<dbReference type="InterPro" id="IPR032675">
    <property type="entry name" value="LRR_dom_sf"/>
</dbReference>
<organism evidence="2 3">
    <name type="scientific">Spinacia oleracea</name>
    <name type="common">Spinach</name>
    <dbReference type="NCBI Taxonomy" id="3562"/>
    <lineage>
        <taxon>Eukaryota</taxon>
        <taxon>Viridiplantae</taxon>
        <taxon>Streptophyta</taxon>
        <taxon>Embryophyta</taxon>
        <taxon>Tracheophyta</taxon>
        <taxon>Spermatophyta</taxon>
        <taxon>Magnoliopsida</taxon>
        <taxon>eudicotyledons</taxon>
        <taxon>Gunneridae</taxon>
        <taxon>Pentapetalae</taxon>
        <taxon>Caryophyllales</taxon>
        <taxon>Chenopodiaceae</taxon>
        <taxon>Chenopodioideae</taxon>
        <taxon>Anserineae</taxon>
        <taxon>Spinacia</taxon>
    </lineage>
</organism>
<dbReference type="GeneID" id="110785538"/>
<dbReference type="SUPFAM" id="SSF52058">
    <property type="entry name" value="L domain-like"/>
    <property type="match status" value="1"/>
</dbReference>
<dbReference type="PROSITE" id="PS50181">
    <property type="entry name" value="FBOX"/>
    <property type="match status" value="1"/>
</dbReference>
<dbReference type="PANTHER" id="PTHR31900">
    <property type="entry name" value="F-BOX/RNI SUPERFAMILY PROTEIN-RELATED"/>
    <property type="match status" value="1"/>
</dbReference>
<dbReference type="Pfam" id="PF24758">
    <property type="entry name" value="LRR_At5g56370"/>
    <property type="match status" value="1"/>
</dbReference>
<dbReference type="InterPro" id="IPR036047">
    <property type="entry name" value="F-box-like_dom_sf"/>
</dbReference>
<dbReference type="PANTHER" id="PTHR31900:SF31">
    <property type="entry name" value="F-BOX_LRR-REPEAT PROTEIN 13-LIKE"/>
    <property type="match status" value="1"/>
</dbReference>
<dbReference type="AlphaFoldDB" id="A0A9R0JSP6"/>
<gene>
    <name evidence="3" type="primary">LOC110785538</name>
</gene>
<dbReference type="RefSeq" id="XP_021845681.2">
    <property type="nucleotide sequence ID" value="XM_021989989.2"/>
</dbReference>
<evidence type="ECO:0000259" key="1">
    <source>
        <dbReference type="PROSITE" id="PS50181"/>
    </source>
</evidence>